<evidence type="ECO:0000256" key="1">
    <source>
        <dbReference type="SAM" id="SignalP"/>
    </source>
</evidence>
<gene>
    <name evidence="2" type="ORF">ACH5RR_021617</name>
</gene>
<dbReference type="Pfam" id="PF04398">
    <property type="entry name" value="DUF538"/>
    <property type="match status" value="1"/>
</dbReference>
<dbReference type="SUPFAM" id="SSF141562">
    <property type="entry name" value="At5g01610-like"/>
    <property type="match status" value="1"/>
</dbReference>
<dbReference type="Gene3D" id="2.30.240.10">
    <property type="entry name" value="At5g01610-like"/>
    <property type="match status" value="1"/>
</dbReference>
<dbReference type="EMBL" id="JBJUIK010000009">
    <property type="protein sequence ID" value="KAL3519028.1"/>
    <property type="molecule type" value="Genomic_DNA"/>
</dbReference>
<dbReference type="InterPro" id="IPR036758">
    <property type="entry name" value="At5g01610-like"/>
</dbReference>
<proteinExistence type="predicted"/>
<protein>
    <submittedName>
        <fullName evidence="2">Uncharacterized protein</fullName>
    </submittedName>
</protein>
<dbReference type="PANTHER" id="PTHR31676">
    <property type="entry name" value="T31J12.3 PROTEIN-RELATED"/>
    <property type="match status" value="1"/>
</dbReference>
<comment type="caution">
    <text evidence="2">The sequence shown here is derived from an EMBL/GenBank/DDBJ whole genome shotgun (WGS) entry which is preliminary data.</text>
</comment>
<evidence type="ECO:0000313" key="2">
    <source>
        <dbReference type="EMBL" id="KAL3519028.1"/>
    </source>
</evidence>
<organism evidence="2 3">
    <name type="scientific">Cinchona calisaya</name>
    <dbReference type="NCBI Taxonomy" id="153742"/>
    <lineage>
        <taxon>Eukaryota</taxon>
        <taxon>Viridiplantae</taxon>
        <taxon>Streptophyta</taxon>
        <taxon>Embryophyta</taxon>
        <taxon>Tracheophyta</taxon>
        <taxon>Spermatophyta</taxon>
        <taxon>Magnoliopsida</taxon>
        <taxon>eudicotyledons</taxon>
        <taxon>Gunneridae</taxon>
        <taxon>Pentapetalae</taxon>
        <taxon>asterids</taxon>
        <taxon>lamiids</taxon>
        <taxon>Gentianales</taxon>
        <taxon>Rubiaceae</taxon>
        <taxon>Cinchonoideae</taxon>
        <taxon>Cinchoneae</taxon>
        <taxon>Cinchona</taxon>
    </lineage>
</organism>
<reference evidence="2 3" key="1">
    <citation type="submission" date="2024-11" db="EMBL/GenBank/DDBJ databases">
        <title>A near-complete genome assembly of Cinchona calisaya.</title>
        <authorList>
            <person name="Lian D.C."/>
            <person name="Zhao X.W."/>
            <person name="Wei L."/>
        </authorList>
    </citation>
    <scope>NUCLEOTIDE SEQUENCE [LARGE SCALE GENOMIC DNA]</scope>
    <source>
        <tissue evidence="2">Nenye</tissue>
    </source>
</reference>
<dbReference type="Proteomes" id="UP001630127">
    <property type="component" value="Unassembled WGS sequence"/>
</dbReference>
<accession>A0ABD2ZI32</accession>
<evidence type="ECO:0000313" key="3">
    <source>
        <dbReference type="Proteomes" id="UP001630127"/>
    </source>
</evidence>
<keyword evidence="1" id="KW-0732">Signal</keyword>
<dbReference type="AlphaFoldDB" id="A0ABD2ZI32"/>
<sequence length="180" mass="20186">MGLVKKSQVCNLLPLTLLILSSSVLIFSASGDPSAPTVYEILPEYGLPSGLLPDSVTSYNLSEDGSFEVHLKKTCYVQFDYLVYYEMKITGKLSIGSITKLKGIQVQRFLFWFNVDEIRVDLPPSDNIYFTVGIINKKLDVDQFKTVHSCRDEANNKGNSLRNVFQLPTPVDDVQLLITE</sequence>
<name>A0ABD2ZI32_9GENT</name>
<dbReference type="InterPro" id="IPR007493">
    <property type="entry name" value="DUF538"/>
</dbReference>
<dbReference type="PANTHER" id="PTHR31676:SF71">
    <property type="entry name" value="EXPRESSED PROTEIN"/>
    <property type="match status" value="1"/>
</dbReference>
<feature type="chain" id="PRO_5044761079" evidence="1">
    <location>
        <begin position="32"/>
        <end position="180"/>
    </location>
</feature>
<feature type="signal peptide" evidence="1">
    <location>
        <begin position="1"/>
        <end position="31"/>
    </location>
</feature>
<keyword evidence="3" id="KW-1185">Reference proteome</keyword>